<evidence type="ECO:0000313" key="1">
    <source>
        <dbReference type="EMBL" id="MDR6779327.1"/>
    </source>
</evidence>
<dbReference type="EMBL" id="JAVDUG010000004">
    <property type="protein sequence ID" value="MDR6779327.1"/>
    <property type="molecule type" value="Genomic_DNA"/>
</dbReference>
<proteinExistence type="predicted"/>
<dbReference type="Proteomes" id="UP001266807">
    <property type="component" value="Unassembled WGS sequence"/>
</dbReference>
<gene>
    <name evidence="1" type="ORF">J2W98_003607</name>
</gene>
<comment type="caution">
    <text evidence="1">The sequence shown here is derived from an EMBL/GenBank/DDBJ whole genome shotgun (WGS) entry which is preliminary data.</text>
</comment>
<dbReference type="RefSeq" id="WP_310168644.1">
    <property type="nucleotide sequence ID" value="NZ_JAVDUG010000004.1"/>
</dbReference>
<accession>A0ABU1QI98</accession>
<evidence type="ECO:0000313" key="2">
    <source>
        <dbReference type="Proteomes" id="UP001266807"/>
    </source>
</evidence>
<reference evidence="1 2" key="1">
    <citation type="submission" date="2023-07" db="EMBL/GenBank/DDBJ databases">
        <title>Sorghum-associated microbial communities from plants grown in Nebraska, USA.</title>
        <authorList>
            <person name="Schachtman D."/>
        </authorList>
    </citation>
    <scope>NUCLEOTIDE SEQUENCE [LARGE SCALE GENOMIC DNA]</scope>
    <source>
        <strain evidence="1 2">BE143</strain>
    </source>
</reference>
<keyword evidence="2" id="KW-1185">Reference proteome</keyword>
<name>A0ABU1QI98_9BACL</name>
<evidence type="ECO:0008006" key="3">
    <source>
        <dbReference type="Google" id="ProtNLM"/>
    </source>
</evidence>
<sequence length="129" mass="15296">MRTKVQFIAPLTHSINIYYVRDRFGRTWHTVGYDEENAKKDIYFKNCPTTFILYQPSVDIEMPPKYDFKNIILDMLEQMLLSDTYEYEIVCGWTNDQTLKFIKSSSLNPLDLLLEINRENQNNNMGVLL</sequence>
<organism evidence="1 2">
    <name type="scientific">Paenibacillus peoriae</name>
    <dbReference type="NCBI Taxonomy" id="59893"/>
    <lineage>
        <taxon>Bacteria</taxon>
        <taxon>Bacillati</taxon>
        <taxon>Bacillota</taxon>
        <taxon>Bacilli</taxon>
        <taxon>Bacillales</taxon>
        <taxon>Paenibacillaceae</taxon>
        <taxon>Paenibacillus</taxon>
    </lineage>
</organism>
<protein>
    <recommendedName>
        <fullName evidence="3">DUF2750 domain-containing protein</fullName>
    </recommendedName>
</protein>